<proteinExistence type="predicted"/>
<dbReference type="RefSeq" id="WP_145752249.1">
    <property type="nucleotide sequence ID" value="NZ_VITN01000017.1"/>
</dbReference>
<accession>A0A560EXQ3</accession>
<gene>
    <name evidence="1" type="ORF">FBZ89_11722</name>
</gene>
<evidence type="ECO:0000313" key="1">
    <source>
        <dbReference type="EMBL" id="TWB14158.1"/>
    </source>
</evidence>
<sequence length="238" mass="26063">MKVEYRFSIDTLRPETLSLGRLVAYLTEVSKILGDEPGLHFTRVEAGSAVLVAWADEPTAPRIDIQMERIRAGEIPSEIQKSVANLNKLLREDQGVGLLSGSDTNVLEFPGRKVPQTDPISLLQQPTTIQGQLIRIGGRDKTVHFHLADGGRIWSGSCNRTLAREMASHLFGATLRVAGNGGWCRTPAGIWELTRFTASTIETLDDLSLAEALEKLRGLGAFGDGPDWAELRKDEESS</sequence>
<reference evidence="1 2" key="1">
    <citation type="submission" date="2019-06" db="EMBL/GenBank/DDBJ databases">
        <title>Genomic Encyclopedia of Type Strains, Phase IV (KMG-V): Genome sequencing to study the core and pangenomes of soil and plant-associated prokaryotes.</title>
        <authorList>
            <person name="Whitman W."/>
        </authorList>
    </citation>
    <scope>NUCLEOTIDE SEQUENCE [LARGE SCALE GENOMIC DNA]</scope>
    <source>
        <strain evidence="1 2">BR 11880</strain>
    </source>
</reference>
<name>A0A560EXQ3_9PROT</name>
<dbReference type="Proteomes" id="UP000319859">
    <property type="component" value="Unassembled WGS sequence"/>
</dbReference>
<organism evidence="1 2">
    <name type="scientific">Nitrospirillum amazonense</name>
    <dbReference type="NCBI Taxonomy" id="28077"/>
    <lineage>
        <taxon>Bacteria</taxon>
        <taxon>Pseudomonadati</taxon>
        <taxon>Pseudomonadota</taxon>
        <taxon>Alphaproteobacteria</taxon>
        <taxon>Rhodospirillales</taxon>
        <taxon>Azospirillaceae</taxon>
        <taxon>Nitrospirillum</taxon>
    </lineage>
</organism>
<dbReference type="AlphaFoldDB" id="A0A560EXQ3"/>
<comment type="caution">
    <text evidence="1">The sequence shown here is derived from an EMBL/GenBank/DDBJ whole genome shotgun (WGS) entry which is preliminary data.</text>
</comment>
<dbReference type="OrthoDB" id="5947241at2"/>
<evidence type="ECO:0000313" key="2">
    <source>
        <dbReference type="Proteomes" id="UP000319859"/>
    </source>
</evidence>
<dbReference type="EMBL" id="VITN01000017">
    <property type="protein sequence ID" value="TWB14158.1"/>
    <property type="molecule type" value="Genomic_DNA"/>
</dbReference>
<protein>
    <submittedName>
        <fullName evidence="1">Uncharacterized protein</fullName>
    </submittedName>
</protein>